<gene>
    <name evidence="9" type="ORF">AL504_16715</name>
    <name evidence="11" type="ORF">BIZ92_05000</name>
    <name evidence="10" type="ORF">O9570_07695</name>
</gene>
<evidence type="ECO:0000256" key="3">
    <source>
        <dbReference type="ARBA" id="ARBA00022475"/>
    </source>
</evidence>
<dbReference type="Proteomes" id="UP000060602">
    <property type="component" value="Chromosome"/>
</dbReference>
<feature type="transmembrane region" description="Helical" evidence="7">
    <location>
        <begin position="12"/>
        <end position="31"/>
    </location>
</feature>
<dbReference type="RefSeq" id="WP_006392551.1">
    <property type="nucleotide sequence ID" value="NZ_AP028040.1"/>
</dbReference>
<reference evidence="12" key="1">
    <citation type="submission" date="2015-12" db="EMBL/GenBank/DDBJ databases">
        <title>FDA dAtabase for Regulatory Grade micrObial Sequences (FDA-ARGOS): Supporting development and validation of Infectious Disease Dx tests.</title>
        <authorList>
            <person name="Case J."/>
            <person name="Tallon L."/>
            <person name="Sadzewicz L."/>
            <person name="Sengamalay N."/>
            <person name="Ott S."/>
            <person name="Godinez A."/>
            <person name="Nagaraj S."/>
            <person name="Nadendla S."/>
            <person name="Sichtig H."/>
        </authorList>
    </citation>
    <scope>NUCLEOTIDE SEQUENCE [LARGE SCALE GENOMIC DNA]</scope>
    <source>
        <strain evidence="12">FDAARGOS_147</strain>
    </source>
</reference>
<keyword evidence="2 7" id="KW-0813">Transport</keyword>
<feature type="transmembrane region" description="Helical" evidence="7">
    <location>
        <begin position="100"/>
        <end position="122"/>
    </location>
</feature>
<dbReference type="EMBL" id="JAPZVI010000004">
    <property type="protein sequence ID" value="MCZ8401322.1"/>
    <property type="molecule type" value="Genomic_DNA"/>
</dbReference>
<accession>A0A0D6FMK9</accession>
<dbReference type="PANTHER" id="PTHR43163">
    <property type="entry name" value="DIPEPTIDE TRANSPORT SYSTEM PERMEASE PROTEIN DPPB-RELATED"/>
    <property type="match status" value="1"/>
</dbReference>
<reference evidence="11 13" key="2">
    <citation type="submission" date="2016-09" db="EMBL/GenBank/DDBJ databases">
        <title>Phylogenomics of Achromobacter.</title>
        <authorList>
            <person name="Jeukens J."/>
            <person name="Freschi L."/>
            <person name="Vincent A.T."/>
            <person name="Emond-Rheault J.-G."/>
            <person name="Kukavica-Ibrulj I."/>
            <person name="Charette S.J."/>
            <person name="Levesque R.C."/>
        </authorList>
    </citation>
    <scope>NUCLEOTIDE SEQUENCE [LARGE SCALE GENOMIC DNA]</scope>
    <source>
        <strain evidence="11 13">AUS488</strain>
    </source>
</reference>
<evidence type="ECO:0000313" key="9">
    <source>
        <dbReference type="EMBL" id="AMG37506.1"/>
    </source>
</evidence>
<dbReference type="InterPro" id="IPR045621">
    <property type="entry name" value="BPD_transp_1_N"/>
</dbReference>
<feature type="transmembrane region" description="Helical" evidence="7">
    <location>
        <begin position="184"/>
        <end position="206"/>
    </location>
</feature>
<dbReference type="Pfam" id="PF00528">
    <property type="entry name" value="BPD_transp_1"/>
    <property type="match status" value="1"/>
</dbReference>
<dbReference type="CDD" id="cd06261">
    <property type="entry name" value="TM_PBP2"/>
    <property type="match status" value="1"/>
</dbReference>
<evidence type="ECO:0000256" key="2">
    <source>
        <dbReference type="ARBA" id="ARBA00022448"/>
    </source>
</evidence>
<evidence type="ECO:0000256" key="1">
    <source>
        <dbReference type="ARBA" id="ARBA00004651"/>
    </source>
</evidence>
<evidence type="ECO:0000313" key="10">
    <source>
        <dbReference type="EMBL" id="MCZ8401322.1"/>
    </source>
</evidence>
<dbReference type="InterPro" id="IPR000515">
    <property type="entry name" value="MetI-like"/>
</dbReference>
<feature type="transmembrane region" description="Helical" evidence="7">
    <location>
        <begin position="289"/>
        <end position="314"/>
    </location>
</feature>
<evidence type="ECO:0000256" key="4">
    <source>
        <dbReference type="ARBA" id="ARBA00022692"/>
    </source>
</evidence>
<dbReference type="Proteomes" id="UP000187251">
    <property type="component" value="Unassembled WGS sequence"/>
</dbReference>
<dbReference type="GeneID" id="94355528"/>
<dbReference type="EMBL" id="CP014060">
    <property type="protein sequence ID" value="AMG37506.1"/>
    <property type="molecule type" value="Genomic_DNA"/>
</dbReference>
<evidence type="ECO:0000313" key="12">
    <source>
        <dbReference type="Proteomes" id="UP000060602"/>
    </source>
</evidence>
<organism evidence="11 13">
    <name type="scientific">Alcaligenes xylosoxydans xylosoxydans</name>
    <name type="common">Achromobacter xylosoxidans</name>
    <dbReference type="NCBI Taxonomy" id="85698"/>
    <lineage>
        <taxon>Bacteria</taxon>
        <taxon>Pseudomonadati</taxon>
        <taxon>Pseudomonadota</taxon>
        <taxon>Betaproteobacteria</taxon>
        <taxon>Burkholderiales</taxon>
        <taxon>Alcaligenaceae</taxon>
        <taxon>Achromobacter</taxon>
    </lineage>
</organism>
<reference evidence="10" key="4">
    <citation type="submission" date="2022-12" db="EMBL/GenBank/DDBJ databases">
        <authorList>
            <person name="Voronina O.L."/>
            <person name="Kunda M.S."/>
            <person name="Ryzhova N."/>
            <person name="Aksenova E.I."/>
        </authorList>
    </citation>
    <scope>NUCLEOTIDE SEQUENCE</scope>
    <source>
        <strain evidence="10">SCCH136:Ach223948</strain>
    </source>
</reference>
<dbReference type="GO" id="GO:0055085">
    <property type="term" value="P:transmembrane transport"/>
    <property type="evidence" value="ECO:0007669"/>
    <property type="project" value="InterPro"/>
</dbReference>
<dbReference type="Gene3D" id="1.10.3720.10">
    <property type="entry name" value="MetI-like"/>
    <property type="match status" value="1"/>
</dbReference>
<dbReference type="KEGG" id="axx:ERS451415_00423"/>
<dbReference type="PROSITE" id="PS50928">
    <property type="entry name" value="ABC_TM1"/>
    <property type="match status" value="1"/>
</dbReference>
<comment type="subcellular location">
    <subcellularLocation>
        <location evidence="1 7">Cell membrane</location>
        <topology evidence="1 7">Multi-pass membrane protein</topology>
    </subcellularLocation>
</comment>
<evidence type="ECO:0000256" key="7">
    <source>
        <dbReference type="RuleBase" id="RU363032"/>
    </source>
</evidence>
<evidence type="ECO:0000256" key="5">
    <source>
        <dbReference type="ARBA" id="ARBA00022989"/>
    </source>
</evidence>
<dbReference type="eggNOG" id="COG0601">
    <property type="taxonomic scope" value="Bacteria"/>
</dbReference>
<dbReference type="Proteomes" id="UP001141992">
    <property type="component" value="Unassembled WGS sequence"/>
</dbReference>
<keyword evidence="4 7" id="KW-0812">Transmembrane</keyword>
<evidence type="ECO:0000313" key="13">
    <source>
        <dbReference type="Proteomes" id="UP000187251"/>
    </source>
</evidence>
<keyword evidence="5 7" id="KW-1133">Transmembrane helix</keyword>
<dbReference type="GO" id="GO:0005886">
    <property type="term" value="C:plasma membrane"/>
    <property type="evidence" value="ECO:0007669"/>
    <property type="project" value="UniProtKB-SubCell"/>
</dbReference>
<dbReference type="EMBL" id="MJMN01000001">
    <property type="protein sequence ID" value="OMG93682.1"/>
    <property type="molecule type" value="Genomic_DNA"/>
</dbReference>
<dbReference type="PANTHER" id="PTHR43163:SF2">
    <property type="entry name" value="ABC TRANSPORTER PERMEASE PROTEIN"/>
    <property type="match status" value="1"/>
</dbReference>
<dbReference type="InterPro" id="IPR035906">
    <property type="entry name" value="MetI-like_sf"/>
</dbReference>
<feature type="transmembrane region" description="Helical" evidence="7">
    <location>
        <begin position="242"/>
        <end position="263"/>
    </location>
</feature>
<dbReference type="OrthoDB" id="9803623at2"/>
<proteinExistence type="inferred from homology"/>
<comment type="similarity">
    <text evidence="7">Belongs to the binding-protein-dependent transport system permease family.</text>
</comment>
<keyword evidence="3" id="KW-1003">Cell membrane</keyword>
<dbReference type="PATRIC" id="fig|85698.15.peg.5354"/>
<evidence type="ECO:0000259" key="8">
    <source>
        <dbReference type="PROSITE" id="PS50928"/>
    </source>
</evidence>
<protein>
    <submittedName>
        <fullName evidence="11">ABC transporter permease</fullName>
    </submittedName>
</protein>
<name>A0A0D6FMK9_ALCXX</name>
<dbReference type="Pfam" id="PF19300">
    <property type="entry name" value="BPD_transp_1_N"/>
    <property type="match status" value="1"/>
</dbReference>
<feature type="domain" description="ABC transmembrane type-1" evidence="8">
    <location>
        <begin position="94"/>
        <end position="311"/>
    </location>
</feature>
<evidence type="ECO:0000256" key="6">
    <source>
        <dbReference type="ARBA" id="ARBA00023136"/>
    </source>
</evidence>
<evidence type="ECO:0000313" key="11">
    <source>
        <dbReference type="EMBL" id="OMG93682.1"/>
    </source>
</evidence>
<sequence length="325" mass="35418">MALFILRRLIQSLFVLLAVSVVVFFAVYAVGDPIELLVSPEASQAAREAMIARLGLDLPVWQQYTGFLWRALHGDLGTSFVHGIPAIELIVQRIPATFELVIVAIGLTCVIGIPLGLVAGLYRDEPLGRGIMASSVLGFSLPNFWQGMMLILLFAVWLGWLPATGRGDTVTVLGVRLSILTADGWSHLIMPAINLALANIALVLRLTASGVVEARSQDYVKFARAKGIKPGRIVRRHILRNILIPVVTVIGMEFGSLIAYSTITETVFAWPGMGKLLIDSVYQLDRPVVVAYVMLVTLIFVVINLVVDILYAALDPRVQLVTPAQ</sequence>
<dbReference type="AlphaFoldDB" id="A0A0D6FMK9"/>
<feature type="transmembrane region" description="Helical" evidence="7">
    <location>
        <begin position="143"/>
        <end position="164"/>
    </location>
</feature>
<dbReference type="SUPFAM" id="SSF161098">
    <property type="entry name" value="MetI-like"/>
    <property type="match status" value="1"/>
</dbReference>
<reference evidence="9" key="3">
    <citation type="submission" date="2018-01" db="EMBL/GenBank/DDBJ databases">
        <title>FDA dAtabase for Regulatory Grade micrObial Sequences (FDA-ARGOS): Supporting development and validation of Infectious Disease Dx tests.</title>
        <authorList>
            <person name="Goldberg B."/>
            <person name="Campos J."/>
            <person name="Tallon L."/>
            <person name="Sadzewicz L."/>
            <person name="Sengamalay N."/>
            <person name="Ott S."/>
            <person name="Godinez A."/>
            <person name="Nagaraj S."/>
            <person name="Vavikolanu K."/>
            <person name="Aluvathingal J."/>
            <person name="Nadendla S."/>
            <person name="Sichtig H."/>
        </authorList>
    </citation>
    <scope>NUCLEOTIDE SEQUENCE</scope>
    <source>
        <strain evidence="9">FDAARGOS_147</strain>
    </source>
</reference>
<keyword evidence="6 7" id="KW-0472">Membrane</keyword>